<feature type="region of interest" description="Disordered" evidence="1">
    <location>
        <begin position="22"/>
        <end position="53"/>
    </location>
</feature>
<reference evidence="3" key="1">
    <citation type="submission" date="2021-05" db="EMBL/GenBank/DDBJ databases">
        <authorList>
            <person name="Arsene-Ploetze F."/>
        </authorList>
    </citation>
    <scope>NUCLEOTIDE SEQUENCE</scope>
    <source>
        <strain evidence="3">DSM 42138</strain>
    </source>
</reference>
<comment type="caution">
    <text evidence="3">The sequence shown here is derived from an EMBL/GenBank/DDBJ whole genome shotgun (WGS) entry which is preliminary data.</text>
</comment>
<proteinExistence type="predicted"/>
<gene>
    <name evidence="3" type="ORF">SCOCK_380066</name>
</gene>
<keyword evidence="2" id="KW-0472">Membrane</keyword>
<name>A0A9W4DU28_9ACTN</name>
<evidence type="ECO:0000256" key="2">
    <source>
        <dbReference type="SAM" id="Phobius"/>
    </source>
</evidence>
<evidence type="ECO:0000313" key="3">
    <source>
        <dbReference type="EMBL" id="CAG6395989.1"/>
    </source>
</evidence>
<organism evidence="3 4">
    <name type="scientific">Actinacidiphila cocklensis</name>
    <dbReference type="NCBI Taxonomy" id="887465"/>
    <lineage>
        <taxon>Bacteria</taxon>
        <taxon>Bacillati</taxon>
        <taxon>Actinomycetota</taxon>
        <taxon>Actinomycetes</taxon>
        <taxon>Kitasatosporales</taxon>
        <taxon>Streptomycetaceae</taxon>
        <taxon>Actinacidiphila</taxon>
    </lineage>
</organism>
<accession>A0A9W4DU28</accession>
<dbReference type="Proteomes" id="UP001152519">
    <property type="component" value="Unassembled WGS sequence"/>
</dbReference>
<dbReference type="AlphaFoldDB" id="A0A9W4DU28"/>
<feature type="transmembrane region" description="Helical" evidence="2">
    <location>
        <begin position="70"/>
        <end position="103"/>
    </location>
</feature>
<keyword evidence="2" id="KW-0812">Transmembrane</keyword>
<protein>
    <recommendedName>
        <fullName evidence="5">DUF3040 domain-containing protein</fullName>
    </recommendedName>
</protein>
<keyword evidence="4" id="KW-1185">Reference proteome</keyword>
<dbReference type="Pfam" id="PF11239">
    <property type="entry name" value="DUF3040"/>
    <property type="match status" value="1"/>
</dbReference>
<dbReference type="EMBL" id="CAJSLV010000068">
    <property type="protein sequence ID" value="CAG6395989.1"/>
    <property type="molecule type" value="Genomic_DNA"/>
</dbReference>
<keyword evidence="2" id="KW-1133">Transmembrane helix</keyword>
<sequence length="125" mass="13735">MVLSLHERRVIADLERSLTREEPGLSRTLADFGGPRQEPLRSAPPVEAPPEDRTPLVRARRMTSWSSGLALTLLCVALALSAAGLLIAASVTALTGVACWAVYRCQRRRLRASREDQPPERRPAP</sequence>
<dbReference type="RefSeq" id="WP_251493650.1">
    <property type="nucleotide sequence ID" value="NZ_CAJSLV010000068.1"/>
</dbReference>
<evidence type="ECO:0008006" key="5">
    <source>
        <dbReference type="Google" id="ProtNLM"/>
    </source>
</evidence>
<evidence type="ECO:0000313" key="4">
    <source>
        <dbReference type="Proteomes" id="UP001152519"/>
    </source>
</evidence>
<evidence type="ECO:0000256" key="1">
    <source>
        <dbReference type="SAM" id="MobiDB-lite"/>
    </source>
</evidence>
<dbReference type="InterPro" id="IPR021401">
    <property type="entry name" value="DUF3040"/>
</dbReference>